<protein>
    <submittedName>
        <fullName evidence="1">Uncharacterized protein</fullName>
    </submittedName>
</protein>
<name>A0A0E9R0W0_ANGAN</name>
<reference evidence="1" key="1">
    <citation type="submission" date="2014-11" db="EMBL/GenBank/DDBJ databases">
        <authorList>
            <person name="Amaro Gonzalez C."/>
        </authorList>
    </citation>
    <scope>NUCLEOTIDE SEQUENCE</scope>
</reference>
<reference evidence="1" key="2">
    <citation type="journal article" date="2015" name="Fish Shellfish Immunol.">
        <title>Early steps in the European eel (Anguilla anguilla)-Vibrio vulnificus interaction in the gills: Role of the RtxA13 toxin.</title>
        <authorList>
            <person name="Callol A."/>
            <person name="Pajuelo D."/>
            <person name="Ebbesson L."/>
            <person name="Teles M."/>
            <person name="MacKenzie S."/>
            <person name="Amaro C."/>
        </authorList>
    </citation>
    <scope>NUCLEOTIDE SEQUENCE</scope>
</reference>
<proteinExistence type="predicted"/>
<sequence>MQMYGWSGLTDDLELTPTSCRGLSYNARLDYCYYVKNILHISMKDRIEIVVCGTGSLQLSRV</sequence>
<dbReference type="AlphaFoldDB" id="A0A0E9R0W0"/>
<organism evidence="1">
    <name type="scientific">Anguilla anguilla</name>
    <name type="common">European freshwater eel</name>
    <name type="synonym">Muraena anguilla</name>
    <dbReference type="NCBI Taxonomy" id="7936"/>
    <lineage>
        <taxon>Eukaryota</taxon>
        <taxon>Metazoa</taxon>
        <taxon>Chordata</taxon>
        <taxon>Craniata</taxon>
        <taxon>Vertebrata</taxon>
        <taxon>Euteleostomi</taxon>
        <taxon>Actinopterygii</taxon>
        <taxon>Neopterygii</taxon>
        <taxon>Teleostei</taxon>
        <taxon>Anguilliformes</taxon>
        <taxon>Anguillidae</taxon>
        <taxon>Anguilla</taxon>
    </lineage>
</organism>
<accession>A0A0E9R0W0</accession>
<evidence type="ECO:0000313" key="1">
    <source>
        <dbReference type="EMBL" id="JAH21963.1"/>
    </source>
</evidence>
<dbReference type="EMBL" id="GBXM01086614">
    <property type="protein sequence ID" value="JAH21963.1"/>
    <property type="molecule type" value="Transcribed_RNA"/>
</dbReference>